<proteinExistence type="predicted"/>
<keyword evidence="4" id="KW-1185">Reference proteome</keyword>
<organism evidence="3 4">
    <name type="scientific">Pieris brassicae</name>
    <name type="common">White butterfly</name>
    <name type="synonym">Large white butterfly</name>
    <dbReference type="NCBI Taxonomy" id="7116"/>
    <lineage>
        <taxon>Eukaryota</taxon>
        <taxon>Metazoa</taxon>
        <taxon>Ecdysozoa</taxon>
        <taxon>Arthropoda</taxon>
        <taxon>Hexapoda</taxon>
        <taxon>Insecta</taxon>
        <taxon>Pterygota</taxon>
        <taxon>Neoptera</taxon>
        <taxon>Endopterygota</taxon>
        <taxon>Lepidoptera</taxon>
        <taxon>Glossata</taxon>
        <taxon>Ditrysia</taxon>
        <taxon>Papilionoidea</taxon>
        <taxon>Pieridae</taxon>
        <taxon>Pierinae</taxon>
        <taxon>Pieris</taxon>
    </lineage>
</organism>
<dbReference type="Proteomes" id="UP001152562">
    <property type="component" value="Unassembled WGS sequence"/>
</dbReference>
<accession>A0A9P0TKU3</accession>
<dbReference type="Pfam" id="PF03184">
    <property type="entry name" value="DDE_1"/>
    <property type="match status" value="1"/>
</dbReference>
<name>A0A9P0TKU3_PIEBR</name>
<dbReference type="GO" id="GO:0005634">
    <property type="term" value="C:nucleus"/>
    <property type="evidence" value="ECO:0007669"/>
    <property type="project" value="TreeGrafter"/>
</dbReference>
<dbReference type="PANTHER" id="PTHR19303">
    <property type="entry name" value="TRANSPOSON"/>
    <property type="match status" value="1"/>
</dbReference>
<dbReference type="AlphaFoldDB" id="A0A9P0TKU3"/>
<dbReference type="PANTHER" id="PTHR19303:SF74">
    <property type="entry name" value="POGO TRANSPOSABLE ELEMENT WITH KRAB DOMAIN"/>
    <property type="match status" value="1"/>
</dbReference>
<evidence type="ECO:0000313" key="3">
    <source>
        <dbReference type="EMBL" id="CAH4033334.1"/>
    </source>
</evidence>
<protein>
    <recommendedName>
        <fullName evidence="2">DDE-1 domain-containing protein</fullName>
    </recommendedName>
</protein>
<comment type="caution">
    <text evidence="3">The sequence shown here is derived from an EMBL/GenBank/DDBJ whole genome shotgun (WGS) entry which is preliminary data.</text>
</comment>
<feature type="domain" description="DDE-1" evidence="2">
    <location>
        <begin position="107"/>
        <end position="236"/>
    </location>
</feature>
<dbReference type="InterPro" id="IPR050863">
    <property type="entry name" value="CenT-Element_Derived"/>
</dbReference>
<evidence type="ECO:0000256" key="1">
    <source>
        <dbReference type="SAM" id="MobiDB-lite"/>
    </source>
</evidence>
<evidence type="ECO:0000259" key="2">
    <source>
        <dbReference type="Pfam" id="PF03184"/>
    </source>
</evidence>
<reference evidence="3" key="1">
    <citation type="submission" date="2022-05" db="EMBL/GenBank/DDBJ databases">
        <authorList>
            <person name="Okamura Y."/>
        </authorList>
    </citation>
    <scope>NUCLEOTIDE SEQUENCE</scope>
</reference>
<evidence type="ECO:0000313" key="4">
    <source>
        <dbReference type="Proteomes" id="UP001152562"/>
    </source>
</evidence>
<feature type="region of interest" description="Disordered" evidence="1">
    <location>
        <begin position="1"/>
        <end position="53"/>
    </location>
</feature>
<sequence length="238" mass="26748">MLSRASKILTLVPKHSQSSNDEESSDSSSEVKNFNLQKRDSTESSSAPSLPSSLENLHILSDDDNNLTSCPTVSTRNQRLKPRLAVQVLAQKGDKTLYQQVNPDEKECLTVLITGSASGTIPPPTILFKYKRIPQEIAQNFPPEWGPGKTDSGWMTCEAFFEFADIFHPWLKKESIPLPIIIFVDGHASHLSLQVSQFCENNVIILIALYPKATHLLQPMDVAVFRTLKEHWKKRVHE</sequence>
<dbReference type="InterPro" id="IPR004875">
    <property type="entry name" value="DDE_SF_endonuclease_dom"/>
</dbReference>
<feature type="compositionally biased region" description="Low complexity" evidence="1">
    <location>
        <begin position="43"/>
        <end position="53"/>
    </location>
</feature>
<gene>
    <name evidence="3" type="ORF">PIBRA_LOCUS9633</name>
</gene>
<dbReference type="GO" id="GO:0003677">
    <property type="term" value="F:DNA binding"/>
    <property type="evidence" value="ECO:0007669"/>
    <property type="project" value="TreeGrafter"/>
</dbReference>
<dbReference type="EMBL" id="CALOZG010000029">
    <property type="protein sequence ID" value="CAH4033334.1"/>
    <property type="molecule type" value="Genomic_DNA"/>
</dbReference>